<dbReference type="InterPro" id="IPR032479">
    <property type="entry name" value="DUF5058"/>
</dbReference>
<feature type="transmembrane region" description="Helical" evidence="1">
    <location>
        <begin position="195"/>
        <end position="214"/>
    </location>
</feature>
<feature type="transmembrane region" description="Helical" evidence="1">
    <location>
        <begin position="54"/>
        <end position="79"/>
    </location>
</feature>
<reference evidence="2" key="2">
    <citation type="submission" date="2021-04" db="EMBL/GenBank/DDBJ databases">
        <authorList>
            <person name="Gilroy R."/>
        </authorList>
    </citation>
    <scope>NUCLEOTIDE SEQUENCE</scope>
    <source>
        <strain evidence="2">ChiSxjej3B15-24422</strain>
    </source>
</reference>
<feature type="transmembrane region" description="Helical" evidence="1">
    <location>
        <begin position="165"/>
        <end position="183"/>
    </location>
</feature>
<proteinExistence type="predicted"/>
<gene>
    <name evidence="2" type="ORF">H9831_09180</name>
</gene>
<dbReference type="Proteomes" id="UP000824007">
    <property type="component" value="Unassembled WGS sequence"/>
</dbReference>
<feature type="transmembrane region" description="Helical" evidence="1">
    <location>
        <begin position="120"/>
        <end position="145"/>
    </location>
</feature>
<reference evidence="2" key="1">
    <citation type="journal article" date="2021" name="PeerJ">
        <title>Extensive microbial diversity within the chicken gut microbiome revealed by metagenomics and culture.</title>
        <authorList>
            <person name="Gilroy R."/>
            <person name="Ravi A."/>
            <person name="Getino M."/>
            <person name="Pursley I."/>
            <person name="Horton D.L."/>
            <person name="Alikhan N.F."/>
            <person name="Baker D."/>
            <person name="Gharbi K."/>
            <person name="Hall N."/>
            <person name="Watson M."/>
            <person name="Adriaenssens E.M."/>
            <person name="Foster-Nyarko E."/>
            <person name="Jarju S."/>
            <person name="Secka A."/>
            <person name="Antonio M."/>
            <person name="Oren A."/>
            <person name="Chaudhuri R.R."/>
            <person name="La Ragione R."/>
            <person name="Hildebrand F."/>
            <person name="Pallen M.J."/>
        </authorList>
    </citation>
    <scope>NUCLEOTIDE SEQUENCE</scope>
    <source>
        <strain evidence="2">ChiSxjej3B15-24422</strain>
    </source>
</reference>
<comment type="caution">
    <text evidence="2">The sequence shown here is derived from an EMBL/GenBank/DDBJ whole genome shotgun (WGS) entry which is preliminary data.</text>
</comment>
<protein>
    <submittedName>
        <fullName evidence="2">DUF5058 family protein</fullName>
    </submittedName>
</protein>
<evidence type="ECO:0000256" key="1">
    <source>
        <dbReference type="SAM" id="Phobius"/>
    </source>
</evidence>
<keyword evidence="1" id="KW-0472">Membrane</keyword>
<evidence type="ECO:0000313" key="3">
    <source>
        <dbReference type="Proteomes" id="UP000824007"/>
    </source>
</evidence>
<dbReference type="Pfam" id="PF16481">
    <property type="entry name" value="DUF5058"/>
    <property type="match status" value="1"/>
</dbReference>
<feature type="transmembrane region" description="Helical" evidence="1">
    <location>
        <begin position="12"/>
        <end position="34"/>
    </location>
</feature>
<dbReference type="AlphaFoldDB" id="A0A9D2C7A1"/>
<evidence type="ECO:0000313" key="2">
    <source>
        <dbReference type="EMBL" id="HIY60835.1"/>
    </source>
</evidence>
<keyword evidence="1" id="KW-1133">Transmembrane helix</keyword>
<organism evidence="2 3">
    <name type="scientific">Candidatus Eisenbergiella pullistercoris</name>
    <dbReference type="NCBI Taxonomy" id="2838555"/>
    <lineage>
        <taxon>Bacteria</taxon>
        <taxon>Bacillati</taxon>
        <taxon>Bacillota</taxon>
        <taxon>Clostridia</taxon>
        <taxon>Lachnospirales</taxon>
        <taxon>Lachnospiraceae</taxon>
        <taxon>Eisenbergiella</taxon>
    </lineage>
</organism>
<name>A0A9D2C7A1_9FIRM</name>
<accession>A0A9D2C7A1</accession>
<dbReference type="EMBL" id="DXDD01000112">
    <property type="protein sequence ID" value="HIY60835.1"/>
    <property type="molecule type" value="Genomic_DNA"/>
</dbReference>
<keyword evidence="1" id="KW-0812">Transmembrane</keyword>
<feature type="transmembrane region" description="Helical" evidence="1">
    <location>
        <begin position="226"/>
        <end position="243"/>
    </location>
</feature>
<sequence length="244" mass="25861">MNSEYVASVNSGFFYLLVALVLAFITVMCFVFLVKSYRAGIAIGMDRKVLKKAIISSATFTLLPSISILLGVIALSGTLGVPLSWLRLSVIGALQYELNVAEIAAQSVGLSGLRLSEMNMTAFVTIFLVMTVGILSGVFCCIFLLKKYLKKVQSAPKKEGGKPGFGDHATTCMFVGLCGAYIGSYVGTLTSSGNYVPLAVAAVSAIFMAVFEYFTNKKGMAVLDNFSLAVSMLAGMVAAVLMSL</sequence>